<gene>
    <name evidence="1" type="ORF">PIB30_010876</name>
</gene>
<evidence type="ECO:0000313" key="1">
    <source>
        <dbReference type="EMBL" id="MED6131556.1"/>
    </source>
</evidence>
<accession>A0ABU6S561</accession>
<name>A0ABU6S561_9FABA</name>
<organism evidence="1 2">
    <name type="scientific">Stylosanthes scabra</name>
    <dbReference type="NCBI Taxonomy" id="79078"/>
    <lineage>
        <taxon>Eukaryota</taxon>
        <taxon>Viridiplantae</taxon>
        <taxon>Streptophyta</taxon>
        <taxon>Embryophyta</taxon>
        <taxon>Tracheophyta</taxon>
        <taxon>Spermatophyta</taxon>
        <taxon>Magnoliopsida</taxon>
        <taxon>eudicotyledons</taxon>
        <taxon>Gunneridae</taxon>
        <taxon>Pentapetalae</taxon>
        <taxon>rosids</taxon>
        <taxon>fabids</taxon>
        <taxon>Fabales</taxon>
        <taxon>Fabaceae</taxon>
        <taxon>Papilionoideae</taxon>
        <taxon>50 kb inversion clade</taxon>
        <taxon>dalbergioids sensu lato</taxon>
        <taxon>Dalbergieae</taxon>
        <taxon>Pterocarpus clade</taxon>
        <taxon>Stylosanthes</taxon>
    </lineage>
</organism>
<proteinExistence type="predicted"/>
<comment type="caution">
    <text evidence="1">The sequence shown here is derived from an EMBL/GenBank/DDBJ whole genome shotgun (WGS) entry which is preliminary data.</text>
</comment>
<evidence type="ECO:0000313" key="2">
    <source>
        <dbReference type="Proteomes" id="UP001341840"/>
    </source>
</evidence>
<protein>
    <submittedName>
        <fullName evidence="1">Uncharacterized protein</fullName>
    </submittedName>
</protein>
<reference evidence="1 2" key="1">
    <citation type="journal article" date="2023" name="Plants (Basel)">
        <title>Bridging the Gap: Combining Genomics and Transcriptomics Approaches to Understand Stylosanthes scabra, an Orphan Legume from the Brazilian Caatinga.</title>
        <authorList>
            <person name="Ferreira-Neto J.R.C."/>
            <person name="da Silva M.D."/>
            <person name="Binneck E."/>
            <person name="de Melo N.F."/>
            <person name="da Silva R.H."/>
            <person name="de Melo A.L.T.M."/>
            <person name="Pandolfi V."/>
            <person name="Bustamante F.O."/>
            <person name="Brasileiro-Vidal A.C."/>
            <person name="Benko-Iseppon A.M."/>
        </authorList>
    </citation>
    <scope>NUCLEOTIDE SEQUENCE [LARGE SCALE GENOMIC DNA]</scope>
    <source>
        <tissue evidence="1">Leaves</tissue>
    </source>
</reference>
<dbReference type="EMBL" id="JASCZI010060441">
    <property type="protein sequence ID" value="MED6131556.1"/>
    <property type="molecule type" value="Genomic_DNA"/>
</dbReference>
<sequence length="135" mass="15533">MRVREEEIHQWREKEKKKAAVTERGTLLLLLSSTLKKEREKDDVNSEEEKRDAVALSPVLRYSLSAFQVSAAPLSTREPLELDGAYCFVTDQKFKRLKFQHSHSRHSVLFLADLVAEVVGKEDPRSLTLERKPKG</sequence>
<dbReference type="Proteomes" id="UP001341840">
    <property type="component" value="Unassembled WGS sequence"/>
</dbReference>
<keyword evidence="2" id="KW-1185">Reference proteome</keyword>